<name>A0A191YPS9_9PSED</name>
<dbReference type="EMBL" id="CP014870">
    <property type="protein sequence ID" value="ANJ54905.1"/>
    <property type="molecule type" value="Genomic_DNA"/>
</dbReference>
<evidence type="ECO:0000313" key="2">
    <source>
        <dbReference type="Proteomes" id="UP000078354"/>
    </source>
</evidence>
<dbReference type="RefSeq" id="WP_064676462.1">
    <property type="nucleotide sequence ID" value="NZ_CP014870.1"/>
</dbReference>
<evidence type="ECO:0000313" key="1">
    <source>
        <dbReference type="EMBL" id="ANJ54905.1"/>
    </source>
</evidence>
<dbReference type="Proteomes" id="UP000078354">
    <property type="component" value="Chromosome"/>
</dbReference>
<organism evidence="1 2">
    <name type="scientific">Pseudomonas silesiensis</name>
    <dbReference type="NCBI Taxonomy" id="1853130"/>
    <lineage>
        <taxon>Bacteria</taxon>
        <taxon>Pseudomonadati</taxon>
        <taxon>Pseudomonadota</taxon>
        <taxon>Gammaproteobacteria</taxon>
        <taxon>Pseudomonadales</taxon>
        <taxon>Pseudomonadaceae</taxon>
        <taxon>Pseudomonas</taxon>
    </lineage>
</organism>
<protein>
    <submittedName>
        <fullName evidence="1">Uncharacterized protein</fullName>
    </submittedName>
</protein>
<keyword evidence="2" id="KW-1185">Reference proteome</keyword>
<sequence>MPAKNDYAVQQLHRSAWFAGKPGSYSDGVIFARIRNAPLTRRVFFRIRFTPYEGSHLENHP</sequence>
<gene>
    <name evidence="1" type="ORF">PMA3_06905</name>
</gene>
<proteinExistence type="predicted"/>
<dbReference type="OrthoDB" id="6910352at2"/>
<dbReference type="STRING" id="1853130.PMA3_06905"/>
<dbReference type="AlphaFoldDB" id="A0A191YPS9"/>
<dbReference type="KEGG" id="psil:PMA3_06905"/>
<accession>A0A191YPS9</accession>
<reference evidence="1 2" key="1">
    <citation type="journal article" date="2018" name="Syst. Appl. Microbiol.">
        <title>Pseudomonas silesiensis sp. nov. strain A3T isolated from a biological pesticide sewage treatment plant and analysis of the complete genome sequence.</title>
        <authorList>
            <person name="Kaminski M.A."/>
            <person name="Furmanczyk E.M."/>
            <person name="Sobczak A."/>
            <person name="Dziembowski A."/>
            <person name="Lipinski L."/>
        </authorList>
    </citation>
    <scope>NUCLEOTIDE SEQUENCE [LARGE SCALE GENOMIC DNA]</scope>
    <source>
        <strain evidence="1 2">A3</strain>
    </source>
</reference>